<gene>
    <name evidence="3" type="ORF">SAMN05216561_11487</name>
</gene>
<keyword evidence="2" id="KW-0812">Transmembrane</keyword>
<evidence type="ECO:0000313" key="3">
    <source>
        <dbReference type="EMBL" id="SFI88120.1"/>
    </source>
</evidence>
<evidence type="ECO:0000256" key="1">
    <source>
        <dbReference type="SAM" id="MobiDB-lite"/>
    </source>
</evidence>
<accession>A0A1I3LUA4</accession>
<dbReference type="AlphaFoldDB" id="A0A1I3LUA4"/>
<dbReference type="RefSeq" id="WP_091115464.1">
    <property type="nucleotide sequence ID" value="NZ_BKAF01000017.1"/>
</dbReference>
<feature type="compositionally biased region" description="Low complexity" evidence="1">
    <location>
        <begin position="121"/>
        <end position="132"/>
    </location>
</feature>
<evidence type="ECO:0000313" key="4">
    <source>
        <dbReference type="Proteomes" id="UP000198649"/>
    </source>
</evidence>
<protein>
    <submittedName>
        <fullName evidence="3">Uncharacterized protein</fullName>
    </submittedName>
</protein>
<feature type="region of interest" description="Disordered" evidence="1">
    <location>
        <begin position="95"/>
        <end position="139"/>
    </location>
</feature>
<proteinExistence type="predicted"/>
<reference evidence="3 4" key="1">
    <citation type="submission" date="2016-10" db="EMBL/GenBank/DDBJ databases">
        <authorList>
            <person name="de Groot N.N."/>
        </authorList>
    </citation>
    <scope>NUCLEOTIDE SEQUENCE [LARGE SCALE GENOMIC DNA]</scope>
    <source>
        <strain evidence="3 4">CGMCC 1.11156</strain>
    </source>
</reference>
<name>A0A1I3LUA4_9ACTN</name>
<dbReference type="STRING" id="1005945.SAMN05216561_11487"/>
<keyword evidence="4" id="KW-1185">Reference proteome</keyword>
<sequence length="139" mass="15535">METDTLVWIIVAVVVVLAVVALVMAMQKKRQRDRELRREQAGQLRYEAVAATPDVRTATERLHHAEARAELAHVEARKADEEVVGLKRALAAEEAQRENHLREADRIDPDVNTRTKGYAPGATTDATTGTTDLEGRRRN</sequence>
<keyword evidence="2" id="KW-0472">Membrane</keyword>
<feature type="transmembrane region" description="Helical" evidence="2">
    <location>
        <begin position="6"/>
        <end position="26"/>
    </location>
</feature>
<organism evidence="3 4">
    <name type="scientific">Nocardioides psychrotolerans</name>
    <dbReference type="NCBI Taxonomy" id="1005945"/>
    <lineage>
        <taxon>Bacteria</taxon>
        <taxon>Bacillati</taxon>
        <taxon>Actinomycetota</taxon>
        <taxon>Actinomycetes</taxon>
        <taxon>Propionibacteriales</taxon>
        <taxon>Nocardioidaceae</taxon>
        <taxon>Nocardioides</taxon>
    </lineage>
</organism>
<dbReference type="Proteomes" id="UP000198649">
    <property type="component" value="Unassembled WGS sequence"/>
</dbReference>
<feature type="compositionally biased region" description="Basic and acidic residues" evidence="1">
    <location>
        <begin position="95"/>
        <end position="113"/>
    </location>
</feature>
<keyword evidence="2" id="KW-1133">Transmembrane helix</keyword>
<evidence type="ECO:0000256" key="2">
    <source>
        <dbReference type="SAM" id="Phobius"/>
    </source>
</evidence>
<dbReference type="EMBL" id="FOQG01000014">
    <property type="protein sequence ID" value="SFI88120.1"/>
    <property type="molecule type" value="Genomic_DNA"/>
</dbReference>